<evidence type="ECO:0000313" key="2">
    <source>
        <dbReference type="EMBL" id="PZO38839.1"/>
    </source>
</evidence>
<dbReference type="AlphaFoldDB" id="A0A2W4WAA9"/>
<evidence type="ECO:0000256" key="1">
    <source>
        <dbReference type="SAM" id="Phobius"/>
    </source>
</evidence>
<reference evidence="2 3" key="2">
    <citation type="submission" date="2018-06" db="EMBL/GenBank/DDBJ databases">
        <title>Metagenomic assembly of (sub)arctic Cyanobacteria and their associated microbiome from non-axenic cultures.</title>
        <authorList>
            <person name="Baurain D."/>
        </authorList>
    </citation>
    <scope>NUCLEOTIDE SEQUENCE [LARGE SCALE GENOMIC DNA]</scope>
    <source>
        <strain evidence="2">ULC066bin1</strain>
    </source>
</reference>
<keyword evidence="1" id="KW-1133">Transmembrane helix</keyword>
<evidence type="ECO:0000313" key="3">
    <source>
        <dbReference type="Proteomes" id="UP000249467"/>
    </source>
</evidence>
<feature type="transmembrane region" description="Helical" evidence="1">
    <location>
        <begin position="99"/>
        <end position="120"/>
    </location>
</feature>
<evidence type="ECO:0008006" key="4">
    <source>
        <dbReference type="Google" id="ProtNLM"/>
    </source>
</evidence>
<keyword evidence="1" id="KW-0472">Membrane</keyword>
<proteinExistence type="predicted"/>
<dbReference type="Proteomes" id="UP000249467">
    <property type="component" value="Unassembled WGS sequence"/>
</dbReference>
<reference evidence="2 3" key="1">
    <citation type="submission" date="2018-04" db="EMBL/GenBank/DDBJ databases">
        <authorList>
            <person name="Go L.Y."/>
            <person name="Mitchell J.A."/>
        </authorList>
    </citation>
    <scope>NUCLEOTIDE SEQUENCE [LARGE SCALE GENOMIC DNA]</scope>
    <source>
        <strain evidence="2">ULC066bin1</strain>
    </source>
</reference>
<comment type="caution">
    <text evidence="2">The sequence shown here is derived from an EMBL/GenBank/DDBJ whole genome shotgun (WGS) entry which is preliminary data.</text>
</comment>
<feature type="transmembrane region" description="Helical" evidence="1">
    <location>
        <begin position="63"/>
        <end position="87"/>
    </location>
</feature>
<sequence length="228" mass="25075">MNAIPETTTPQKTAITLGFWSAILASMFAILFVSIAIATSLLFPMKAWNGIQTYVENFNLLDMASFIPAFFLAPTMVILMACINAIVPVSKKIFSQIGLAFTIVYATIIPTNYYLQLFVVRLNLQSGTLEGLSILAQPNLHSIFFALETLGYGFLSLATLFVSLVFTSGKLEIWMRSLFIVSGAVGIFGVLVAPFDQPYLIFAGLGIWSLAFPISTILLSIFFRRSLK</sequence>
<feature type="transmembrane region" description="Helical" evidence="1">
    <location>
        <begin position="140"/>
        <end position="166"/>
    </location>
</feature>
<protein>
    <recommendedName>
        <fullName evidence="4">DUF4386 domain-containing protein</fullName>
    </recommendedName>
</protein>
<name>A0A2W4WAA9_9CYAN</name>
<feature type="transmembrane region" description="Helical" evidence="1">
    <location>
        <begin position="17"/>
        <end position="43"/>
    </location>
</feature>
<feature type="transmembrane region" description="Helical" evidence="1">
    <location>
        <begin position="199"/>
        <end position="223"/>
    </location>
</feature>
<keyword evidence="1" id="KW-0812">Transmembrane</keyword>
<organism evidence="2 3">
    <name type="scientific">Pseudanabaena frigida</name>
    <dbReference type="NCBI Taxonomy" id="945775"/>
    <lineage>
        <taxon>Bacteria</taxon>
        <taxon>Bacillati</taxon>
        <taxon>Cyanobacteriota</taxon>
        <taxon>Cyanophyceae</taxon>
        <taxon>Pseudanabaenales</taxon>
        <taxon>Pseudanabaenaceae</taxon>
        <taxon>Pseudanabaena</taxon>
    </lineage>
</organism>
<feature type="transmembrane region" description="Helical" evidence="1">
    <location>
        <begin position="173"/>
        <end position="193"/>
    </location>
</feature>
<gene>
    <name evidence="2" type="ORF">DCF19_15305</name>
</gene>
<accession>A0A2W4WAA9</accession>
<dbReference type="EMBL" id="QBML01000021">
    <property type="protein sequence ID" value="PZO38839.1"/>
    <property type="molecule type" value="Genomic_DNA"/>
</dbReference>